<dbReference type="Proteomes" id="UP000054911">
    <property type="component" value="Unassembled WGS sequence"/>
</dbReference>
<evidence type="ECO:0000256" key="5">
    <source>
        <dbReference type="ARBA" id="ARBA00023136"/>
    </source>
</evidence>
<keyword evidence="4 7" id="KW-0808">Transferase</keyword>
<dbReference type="AlphaFoldDB" id="A0A158E4R9"/>
<dbReference type="Gene3D" id="3.90.550.10">
    <property type="entry name" value="Spore Coat Polysaccharide Biosynthesis Protein SpsA, Chain A"/>
    <property type="match status" value="1"/>
</dbReference>
<dbReference type="RefSeq" id="WP_087132048.1">
    <property type="nucleotide sequence ID" value="NZ_FCOE02000069.1"/>
</dbReference>
<dbReference type="GO" id="GO:0016757">
    <property type="term" value="F:glycosyltransferase activity"/>
    <property type="evidence" value="ECO:0007669"/>
    <property type="project" value="UniProtKB-KW"/>
</dbReference>
<keyword evidence="5" id="KW-0472">Membrane</keyword>
<evidence type="ECO:0000256" key="1">
    <source>
        <dbReference type="ARBA" id="ARBA00004236"/>
    </source>
</evidence>
<reference evidence="7" key="1">
    <citation type="submission" date="2016-01" db="EMBL/GenBank/DDBJ databases">
        <authorList>
            <person name="Peeters C."/>
        </authorList>
    </citation>
    <scope>NUCLEOTIDE SEQUENCE [LARGE SCALE GENOMIC DNA]</scope>
    <source>
        <strain evidence="7">LMG 29323</strain>
    </source>
</reference>
<dbReference type="SUPFAM" id="SSF53448">
    <property type="entry name" value="Nucleotide-diphospho-sugar transferases"/>
    <property type="match status" value="1"/>
</dbReference>
<evidence type="ECO:0000313" key="7">
    <source>
        <dbReference type="EMBL" id="SAL01773.1"/>
    </source>
</evidence>
<proteinExistence type="predicted"/>
<comment type="caution">
    <text evidence="7">The sequence shown here is derived from an EMBL/GenBank/DDBJ whole genome shotgun (WGS) entry which is preliminary data.</text>
</comment>
<evidence type="ECO:0000256" key="4">
    <source>
        <dbReference type="ARBA" id="ARBA00022679"/>
    </source>
</evidence>
<dbReference type="STRING" id="1777141.AWB80_08202"/>
<comment type="subcellular location">
    <subcellularLocation>
        <location evidence="1">Cell membrane</location>
    </subcellularLocation>
</comment>
<dbReference type="InterPro" id="IPR029044">
    <property type="entry name" value="Nucleotide-diphossugar_trans"/>
</dbReference>
<evidence type="ECO:0000259" key="6">
    <source>
        <dbReference type="Pfam" id="PF00535"/>
    </source>
</evidence>
<gene>
    <name evidence="7" type="ORF">AWB80_08202</name>
</gene>
<dbReference type="InterPro" id="IPR001173">
    <property type="entry name" value="Glyco_trans_2-like"/>
</dbReference>
<dbReference type="Pfam" id="PF00535">
    <property type="entry name" value="Glycos_transf_2"/>
    <property type="match status" value="1"/>
</dbReference>
<dbReference type="OrthoDB" id="9777873at2"/>
<evidence type="ECO:0000256" key="3">
    <source>
        <dbReference type="ARBA" id="ARBA00022676"/>
    </source>
</evidence>
<keyword evidence="8" id="KW-1185">Reference proteome</keyword>
<evidence type="ECO:0000256" key="2">
    <source>
        <dbReference type="ARBA" id="ARBA00022475"/>
    </source>
</evidence>
<dbReference type="EMBL" id="FCOE02000069">
    <property type="protein sequence ID" value="SAL01773.1"/>
    <property type="molecule type" value="Genomic_DNA"/>
</dbReference>
<keyword evidence="3" id="KW-0328">Glycosyltransferase</keyword>
<feature type="domain" description="Glycosyltransferase 2-like" evidence="6">
    <location>
        <begin position="3"/>
        <end position="127"/>
    </location>
</feature>
<dbReference type="PANTHER" id="PTHR43646">
    <property type="entry name" value="GLYCOSYLTRANSFERASE"/>
    <property type="match status" value="1"/>
</dbReference>
<dbReference type="GO" id="GO:0005886">
    <property type="term" value="C:plasma membrane"/>
    <property type="evidence" value="ECO:0007669"/>
    <property type="project" value="UniProtKB-SubCell"/>
</dbReference>
<keyword evidence="2" id="KW-1003">Cell membrane</keyword>
<name>A0A158E4R9_9BURK</name>
<protein>
    <submittedName>
        <fullName evidence="7">Glycosyl transferase family 2</fullName>
    </submittedName>
</protein>
<organism evidence="7 8">
    <name type="scientific">Caballeronia pedi</name>
    <dbReference type="NCBI Taxonomy" id="1777141"/>
    <lineage>
        <taxon>Bacteria</taxon>
        <taxon>Pseudomonadati</taxon>
        <taxon>Pseudomonadota</taxon>
        <taxon>Betaproteobacteria</taxon>
        <taxon>Burkholderiales</taxon>
        <taxon>Burkholderiaceae</taxon>
        <taxon>Caballeronia</taxon>
    </lineage>
</organism>
<accession>A0A158E4R9</accession>
<sequence length="264" mass="27615">MLSVVIPAHNEAALIGPCLNSVRVAASHPGLGGERVLIVVVADGCSDLTEAIAVSCGALVLSTSKHNVGSARDLGARLAIAHETRWLAFTDADTTVHADWLVEQLECATDAVCGVITISDWTGHHAETRADFVTTYRDVEGHRHVHGANFGLSTLAYEATGGFQPLTFNEDVALVQALTESGFTIAWTNKVRVDTSARTEARTPWGFGATLRAVSEQIKAGSAGSLSAHPRYACSSDADAANEAQANEQMLGAPRGAASPVDGI</sequence>
<evidence type="ECO:0000313" key="8">
    <source>
        <dbReference type="Proteomes" id="UP000054911"/>
    </source>
</evidence>
<dbReference type="PANTHER" id="PTHR43646:SF2">
    <property type="entry name" value="GLYCOSYLTRANSFERASE 2-LIKE DOMAIN-CONTAINING PROTEIN"/>
    <property type="match status" value="1"/>
</dbReference>
<dbReference type="CDD" id="cd00761">
    <property type="entry name" value="Glyco_tranf_GTA_type"/>
    <property type="match status" value="1"/>
</dbReference>